<proteinExistence type="predicted"/>
<feature type="compositionally biased region" description="Polar residues" evidence="1">
    <location>
        <begin position="89"/>
        <end position="99"/>
    </location>
</feature>
<protein>
    <submittedName>
        <fullName evidence="2">Uncharacterized protein</fullName>
    </submittedName>
</protein>
<dbReference type="AlphaFoldDB" id="A0A4S8KUZ5"/>
<feature type="region of interest" description="Disordered" evidence="1">
    <location>
        <begin position="89"/>
        <end position="115"/>
    </location>
</feature>
<evidence type="ECO:0000313" key="2">
    <source>
        <dbReference type="EMBL" id="THU79736.1"/>
    </source>
</evidence>
<evidence type="ECO:0000313" key="3">
    <source>
        <dbReference type="Proteomes" id="UP000297245"/>
    </source>
</evidence>
<feature type="region of interest" description="Disordered" evidence="1">
    <location>
        <begin position="199"/>
        <end position="222"/>
    </location>
</feature>
<evidence type="ECO:0000256" key="1">
    <source>
        <dbReference type="SAM" id="MobiDB-lite"/>
    </source>
</evidence>
<reference evidence="2 3" key="1">
    <citation type="journal article" date="2019" name="Nat. Ecol. Evol.">
        <title>Megaphylogeny resolves global patterns of mushroom evolution.</title>
        <authorList>
            <person name="Varga T."/>
            <person name="Krizsan K."/>
            <person name="Foldi C."/>
            <person name="Dima B."/>
            <person name="Sanchez-Garcia M."/>
            <person name="Sanchez-Ramirez S."/>
            <person name="Szollosi G.J."/>
            <person name="Szarkandi J.G."/>
            <person name="Papp V."/>
            <person name="Albert L."/>
            <person name="Andreopoulos W."/>
            <person name="Angelini C."/>
            <person name="Antonin V."/>
            <person name="Barry K.W."/>
            <person name="Bougher N.L."/>
            <person name="Buchanan P."/>
            <person name="Buyck B."/>
            <person name="Bense V."/>
            <person name="Catcheside P."/>
            <person name="Chovatia M."/>
            <person name="Cooper J."/>
            <person name="Damon W."/>
            <person name="Desjardin D."/>
            <person name="Finy P."/>
            <person name="Geml J."/>
            <person name="Haridas S."/>
            <person name="Hughes K."/>
            <person name="Justo A."/>
            <person name="Karasinski D."/>
            <person name="Kautmanova I."/>
            <person name="Kiss B."/>
            <person name="Kocsube S."/>
            <person name="Kotiranta H."/>
            <person name="LaButti K.M."/>
            <person name="Lechner B.E."/>
            <person name="Liimatainen K."/>
            <person name="Lipzen A."/>
            <person name="Lukacs Z."/>
            <person name="Mihaltcheva S."/>
            <person name="Morgado L.N."/>
            <person name="Niskanen T."/>
            <person name="Noordeloos M.E."/>
            <person name="Ohm R.A."/>
            <person name="Ortiz-Santana B."/>
            <person name="Ovrebo C."/>
            <person name="Racz N."/>
            <person name="Riley R."/>
            <person name="Savchenko A."/>
            <person name="Shiryaev A."/>
            <person name="Soop K."/>
            <person name="Spirin V."/>
            <person name="Szebenyi C."/>
            <person name="Tomsovsky M."/>
            <person name="Tulloss R.E."/>
            <person name="Uehling J."/>
            <person name="Grigoriev I.V."/>
            <person name="Vagvolgyi C."/>
            <person name="Papp T."/>
            <person name="Martin F.M."/>
            <person name="Miettinen O."/>
            <person name="Hibbett D.S."/>
            <person name="Nagy L.G."/>
        </authorList>
    </citation>
    <scope>NUCLEOTIDE SEQUENCE [LARGE SCALE GENOMIC DNA]</scope>
    <source>
        <strain evidence="2 3">CBS 962.96</strain>
    </source>
</reference>
<accession>A0A4S8KUZ5</accession>
<dbReference type="EMBL" id="ML179982">
    <property type="protein sequence ID" value="THU79736.1"/>
    <property type="molecule type" value="Genomic_DNA"/>
</dbReference>
<dbReference type="Proteomes" id="UP000297245">
    <property type="component" value="Unassembled WGS sequence"/>
</dbReference>
<organism evidence="2 3">
    <name type="scientific">Dendrothele bispora (strain CBS 962.96)</name>
    <dbReference type="NCBI Taxonomy" id="1314807"/>
    <lineage>
        <taxon>Eukaryota</taxon>
        <taxon>Fungi</taxon>
        <taxon>Dikarya</taxon>
        <taxon>Basidiomycota</taxon>
        <taxon>Agaricomycotina</taxon>
        <taxon>Agaricomycetes</taxon>
        <taxon>Agaricomycetidae</taxon>
        <taxon>Agaricales</taxon>
        <taxon>Agaricales incertae sedis</taxon>
        <taxon>Dendrothele</taxon>
    </lineage>
</organism>
<name>A0A4S8KUZ5_DENBC</name>
<gene>
    <name evidence="2" type="ORF">K435DRAFT_973040</name>
</gene>
<keyword evidence="3" id="KW-1185">Reference proteome</keyword>
<sequence length="245" mass="26842">MMMIEVEAGELQLGVGKNLLDAGDLGVGLGSDDGPRYWGNGEGRLELLENALQMACDYQPSSKFSLHPQPTAPLKALLTLQKNLALTSHFQSNASTTPRRSSRQIRSKSNPNPLIISSSRPIGIIRKTRANRTSRQPQHLALSSLPFLKNSSRPTFSGTDIVKKASLLVQLERTTTQVPSGRPELLLFLALASDSGFLSSGSQTTSHHHHHHQNVNIGTHFGHPSPLTPFRAAYRDRKWSDDAVE</sequence>